<dbReference type="AlphaFoldDB" id="A0A517SIT8"/>
<proteinExistence type="predicted"/>
<sequence length="474" mass="51009" precursor="true">MMSRVTLRVAFGAALVLAGGRFALAEAVTFKTSDESSTPYRVSTRVKATGKPILSAGRGKTAPHVMTARAEFAFTERRLPSGGRDALSLRAARDFELARMESVVTPEGEAAPNIPKAETTVILPQHLQFIVAEGRTSGVDCYCPTSPMTRETIDLLELPGDPLALTALLPPKSVDVDESWSPPEWAGQMLAAIEAIEKSTLTCRLASATDSTATISISGSVKGQRDGANCEVTLQGTINYDRAKDAVSQAKLTYSVKSSIGAVSPGLDLVMEVETHRQTLEAPGRLSDKVLAAIPITAPAGAFDLVYDAGPWGIRLRHSREWFFYQATLEHSPQVAIFRLMDKGSIIAQCNMSPIAGATAGQHVPLDQFENDIKTSLGARLDSIRAKEQLNVDTGMKVFRVIADGKHTIAGPKEKVVIPTTWIYYLCAAPSGKQASFVFAVESKLVDQMGSRDEELVRSLQFTAQRAADAKTTQ</sequence>
<name>A0A517SIT8_9PLAN</name>
<dbReference type="EMBL" id="CP036271">
    <property type="protein sequence ID" value="QDT56037.1"/>
    <property type="molecule type" value="Genomic_DNA"/>
</dbReference>
<feature type="chain" id="PRO_5022134801" evidence="1">
    <location>
        <begin position="26"/>
        <end position="474"/>
    </location>
</feature>
<dbReference type="Proteomes" id="UP000315700">
    <property type="component" value="Chromosome"/>
</dbReference>
<dbReference type="RefSeq" id="WP_145032779.1">
    <property type="nucleotide sequence ID" value="NZ_CP036271.1"/>
</dbReference>
<dbReference type="InParanoid" id="A0A517SIT8"/>
<dbReference type="OrthoDB" id="280947at2"/>
<dbReference type="KEGG" id="ccos:Pan44_40870"/>
<keyword evidence="1" id="KW-0732">Signal</keyword>
<keyword evidence="3" id="KW-1185">Reference proteome</keyword>
<feature type="signal peptide" evidence="1">
    <location>
        <begin position="1"/>
        <end position="25"/>
    </location>
</feature>
<reference evidence="2 3" key="1">
    <citation type="submission" date="2019-02" db="EMBL/GenBank/DDBJ databases">
        <title>Deep-cultivation of Planctomycetes and their phenomic and genomic characterization uncovers novel biology.</title>
        <authorList>
            <person name="Wiegand S."/>
            <person name="Jogler M."/>
            <person name="Boedeker C."/>
            <person name="Pinto D."/>
            <person name="Vollmers J."/>
            <person name="Rivas-Marin E."/>
            <person name="Kohn T."/>
            <person name="Peeters S.H."/>
            <person name="Heuer A."/>
            <person name="Rast P."/>
            <person name="Oberbeckmann S."/>
            <person name="Bunk B."/>
            <person name="Jeske O."/>
            <person name="Meyerdierks A."/>
            <person name="Storesund J.E."/>
            <person name="Kallscheuer N."/>
            <person name="Luecker S."/>
            <person name="Lage O.M."/>
            <person name="Pohl T."/>
            <person name="Merkel B.J."/>
            <person name="Hornburger P."/>
            <person name="Mueller R.-W."/>
            <person name="Bruemmer F."/>
            <person name="Labrenz M."/>
            <person name="Spormann A.M."/>
            <person name="Op den Camp H."/>
            <person name="Overmann J."/>
            <person name="Amann R."/>
            <person name="Jetten M.S.M."/>
            <person name="Mascher T."/>
            <person name="Medema M.H."/>
            <person name="Devos D.P."/>
            <person name="Kaster A.-K."/>
            <person name="Ovreas L."/>
            <person name="Rohde M."/>
            <person name="Galperin M.Y."/>
            <person name="Jogler C."/>
        </authorList>
    </citation>
    <scope>NUCLEOTIDE SEQUENCE [LARGE SCALE GENOMIC DNA]</scope>
    <source>
        <strain evidence="2 3">Pan44</strain>
    </source>
</reference>
<protein>
    <submittedName>
        <fullName evidence="2">Uncharacterized protein</fullName>
    </submittedName>
</protein>
<accession>A0A517SIT8</accession>
<evidence type="ECO:0000256" key="1">
    <source>
        <dbReference type="SAM" id="SignalP"/>
    </source>
</evidence>
<evidence type="ECO:0000313" key="2">
    <source>
        <dbReference type="EMBL" id="QDT56037.1"/>
    </source>
</evidence>
<gene>
    <name evidence="2" type="ORF">Pan44_40870</name>
</gene>
<evidence type="ECO:0000313" key="3">
    <source>
        <dbReference type="Proteomes" id="UP000315700"/>
    </source>
</evidence>
<organism evidence="2 3">
    <name type="scientific">Caulifigura coniformis</name>
    <dbReference type="NCBI Taxonomy" id="2527983"/>
    <lineage>
        <taxon>Bacteria</taxon>
        <taxon>Pseudomonadati</taxon>
        <taxon>Planctomycetota</taxon>
        <taxon>Planctomycetia</taxon>
        <taxon>Planctomycetales</taxon>
        <taxon>Planctomycetaceae</taxon>
        <taxon>Caulifigura</taxon>
    </lineage>
</organism>